<dbReference type="SUPFAM" id="SSF48264">
    <property type="entry name" value="Cytochrome P450"/>
    <property type="match status" value="1"/>
</dbReference>
<dbReference type="GO" id="GO:0005506">
    <property type="term" value="F:iron ion binding"/>
    <property type="evidence" value="ECO:0007669"/>
    <property type="project" value="InterPro"/>
</dbReference>
<evidence type="ECO:0000313" key="7">
    <source>
        <dbReference type="EMBL" id="KAH0956901.1"/>
    </source>
</evidence>
<keyword evidence="6" id="KW-0349">Heme</keyword>
<dbReference type="InterPro" id="IPR001128">
    <property type="entry name" value="Cyt_P450"/>
</dbReference>
<dbReference type="InterPro" id="IPR050364">
    <property type="entry name" value="Cytochrome_P450_fung"/>
</dbReference>
<dbReference type="GO" id="GO:0016705">
    <property type="term" value="F:oxidoreductase activity, acting on paired donors, with incorporation or reduction of molecular oxygen"/>
    <property type="evidence" value="ECO:0007669"/>
    <property type="project" value="InterPro"/>
</dbReference>
<evidence type="ECO:0000313" key="8">
    <source>
        <dbReference type="Proteomes" id="UP000824596"/>
    </source>
</evidence>
<evidence type="ECO:0000256" key="6">
    <source>
        <dbReference type="PIRSR" id="PIRSR602401-1"/>
    </source>
</evidence>
<dbReference type="InterPro" id="IPR002401">
    <property type="entry name" value="Cyt_P450_E_grp-I"/>
</dbReference>
<gene>
    <name evidence="7" type="ORF">HRG_12028</name>
</gene>
<dbReference type="Gene3D" id="1.10.630.10">
    <property type="entry name" value="Cytochrome P450"/>
    <property type="match status" value="1"/>
</dbReference>
<evidence type="ECO:0000256" key="1">
    <source>
        <dbReference type="ARBA" id="ARBA00010617"/>
    </source>
</evidence>
<keyword evidence="2 6" id="KW-0479">Metal-binding</keyword>
<comment type="cofactor">
    <cofactor evidence="6">
        <name>heme</name>
        <dbReference type="ChEBI" id="CHEBI:30413"/>
    </cofactor>
</comment>
<evidence type="ECO:0000256" key="5">
    <source>
        <dbReference type="ARBA" id="ARBA00023033"/>
    </source>
</evidence>
<dbReference type="RefSeq" id="XP_044714415.1">
    <property type="nucleotide sequence ID" value="XM_044870498.1"/>
</dbReference>
<organism evidence="7 8">
    <name type="scientific">Hirsutella rhossiliensis</name>
    <dbReference type="NCBI Taxonomy" id="111463"/>
    <lineage>
        <taxon>Eukaryota</taxon>
        <taxon>Fungi</taxon>
        <taxon>Dikarya</taxon>
        <taxon>Ascomycota</taxon>
        <taxon>Pezizomycotina</taxon>
        <taxon>Sordariomycetes</taxon>
        <taxon>Hypocreomycetidae</taxon>
        <taxon>Hypocreales</taxon>
        <taxon>Ophiocordycipitaceae</taxon>
        <taxon>Hirsutella</taxon>
    </lineage>
</organism>
<dbReference type="PRINTS" id="PR00463">
    <property type="entry name" value="EP450I"/>
</dbReference>
<name>A0A9P8SDC5_9HYPO</name>
<accession>A0A9P8SDC5</accession>
<dbReference type="GO" id="GO:0020037">
    <property type="term" value="F:heme binding"/>
    <property type="evidence" value="ECO:0007669"/>
    <property type="project" value="InterPro"/>
</dbReference>
<dbReference type="PRINTS" id="PR00385">
    <property type="entry name" value="P450"/>
</dbReference>
<keyword evidence="5" id="KW-0503">Monooxygenase</keyword>
<proteinExistence type="inferred from homology"/>
<keyword evidence="8" id="KW-1185">Reference proteome</keyword>
<dbReference type="PANTHER" id="PTHR46300:SF2">
    <property type="entry name" value="CYTOCHROME P450 MONOOXYGENASE ALNH-RELATED"/>
    <property type="match status" value="1"/>
</dbReference>
<dbReference type="InterPro" id="IPR036396">
    <property type="entry name" value="Cyt_P450_sf"/>
</dbReference>
<dbReference type="Proteomes" id="UP000824596">
    <property type="component" value="Unassembled WGS sequence"/>
</dbReference>
<dbReference type="OrthoDB" id="5148508at2759"/>
<comment type="caution">
    <text evidence="7">The sequence shown here is derived from an EMBL/GenBank/DDBJ whole genome shotgun (WGS) entry which is preliminary data.</text>
</comment>
<reference evidence="7" key="1">
    <citation type="submission" date="2021-09" db="EMBL/GenBank/DDBJ databases">
        <title>A high-quality genome of the endoparasitic fungus Hirsutella rhossiliensis with a comparison of Hirsutella genomes reveals transposable elements contributing to genome size variation.</title>
        <authorList>
            <person name="Lin R."/>
            <person name="Jiao Y."/>
            <person name="Sun X."/>
            <person name="Ling J."/>
            <person name="Xie B."/>
            <person name="Cheng X."/>
        </authorList>
    </citation>
    <scope>NUCLEOTIDE SEQUENCE</scope>
    <source>
        <strain evidence="7">HR02</strain>
    </source>
</reference>
<protein>
    <submittedName>
        <fullName evidence="7">Cytochrome p450 domain-containing protein</fullName>
    </submittedName>
</protein>
<feature type="binding site" description="axial binding residue" evidence="6">
    <location>
        <position position="169"/>
    </location>
    <ligand>
        <name>heme</name>
        <dbReference type="ChEBI" id="CHEBI:30413"/>
    </ligand>
    <ligandPart>
        <name>Fe</name>
        <dbReference type="ChEBI" id="CHEBI:18248"/>
    </ligandPart>
</feature>
<dbReference type="EMBL" id="JAIZPD010000037">
    <property type="protein sequence ID" value="KAH0956901.1"/>
    <property type="molecule type" value="Genomic_DNA"/>
</dbReference>
<keyword evidence="3" id="KW-0560">Oxidoreductase</keyword>
<dbReference type="Pfam" id="PF00067">
    <property type="entry name" value="p450"/>
    <property type="match status" value="2"/>
</dbReference>
<evidence type="ECO:0000256" key="4">
    <source>
        <dbReference type="ARBA" id="ARBA00023004"/>
    </source>
</evidence>
<evidence type="ECO:0000256" key="3">
    <source>
        <dbReference type="ARBA" id="ARBA00023002"/>
    </source>
</evidence>
<dbReference type="GeneID" id="68361156"/>
<keyword evidence="4 6" id="KW-0408">Iron</keyword>
<evidence type="ECO:0000256" key="2">
    <source>
        <dbReference type="ARBA" id="ARBA00022723"/>
    </source>
</evidence>
<dbReference type="PANTHER" id="PTHR46300">
    <property type="entry name" value="P450, PUTATIVE (EUROFUNG)-RELATED-RELATED"/>
    <property type="match status" value="1"/>
</dbReference>
<dbReference type="AlphaFoldDB" id="A0A9P8SDC5"/>
<comment type="similarity">
    <text evidence="1">Belongs to the cytochrome P450 family.</text>
</comment>
<dbReference type="GO" id="GO:0004497">
    <property type="term" value="F:monooxygenase activity"/>
    <property type="evidence" value="ECO:0007669"/>
    <property type="project" value="UniProtKB-KW"/>
</dbReference>
<sequence length="240" mass="27261">MRSRRDAYLSALNKGLDDRIANGSYSPCIQANVIMDKQARLNKDELTSISLTMLSGGLDTVTTQVAWFMAFLSQHPEIQEKAVSEIRKFYDDSQPMCESADDQKCQYIVALTVVYEGLTIPQGSVIFLNAWACNMDPNVWSDPEVFRPERWLELPDAPLFTYGVGYRMCAGSLLANRELYLLYMRLFNSFRIEKHDQVDCHPIRGNADPTSLVAMPKRYRARFVPRNPGALGKAMQDEDT</sequence>